<dbReference type="AlphaFoldDB" id="B9TBT7"/>
<proteinExistence type="predicted"/>
<dbReference type="Proteomes" id="UP000008311">
    <property type="component" value="Unassembled WGS sequence"/>
</dbReference>
<protein>
    <submittedName>
        <fullName evidence="1">Uncharacterized protein</fullName>
    </submittedName>
</protein>
<gene>
    <name evidence="1" type="ORF">RCOM_0324680</name>
</gene>
<accession>B9TBT7</accession>
<reference evidence="2" key="1">
    <citation type="journal article" date="2010" name="Nat. Biotechnol.">
        <title>Draft genome sequence of the oilseed species Ricinus communis.</title>
        <authorList>
            <person name="Chan A.P."/>
            <person name="Crabtree J."/>
            <person name="Zhao Q."/>
            <person name="Lorenzi H."/>
            <person name="Orvis J."/>
            <person name="Puiu D."/>
            <person name="Melake-Berhan A."/>
            <person name="Jones K.M."/>
            <person name="Redman J."/>
            <person name="Chen G."/>
            <person name="Cahoon E.B."/>
            <person name="Gedil M."/>
            <person name="Stanke M."/>
            <person name="Haas B.J."/>
            <person name="Wortman J.R."/>
            <person name="Fraser-Liggett C.M."/>
            <person name="Ravel J."/>
            <person name="Rabinowicz P.D."/>
        </authorList>
    </citation>
    <scope>NUCLEOTIDE SEQUENCE [LARGE SCALE GENOMIC DNA]</scope>
    <source>
        <strain evidence="2">cv. Hale</strain>
    </source>
</reference>
<keyword evidence="2" id="KW-1185">Reference proteome</keyword>
<name>B9TBT7_RICCO</name>
<dbReference type="EMBL" id="EQ976741">
    <property type="protein sequence ID" value="EEF26679.1"/>
    <property type="molecule type" value="Genomic_DNA"/>
</dbReference>
<sequence length="69" mass="7573">MRAHGAERAQHVLQRRRMAIVGQPVLQHEGCDPQLRQPLRILSALVVGREELVAAARADDDRGLRGAVG</sequence>
<evidence type="ECO:0000313" key="2">
    <source>
        <dbReference type="Proteomes" id="UP000008311"/>
    </source>
</evidence>
<evidence type="ECO:0000313" key="1">
    <source>
        <dbReference type="EMBL" id="EEF26679.1"/>
    </source>
</evidence>
<organism evidence="1 2">
    <name type="scientific">Ricinus communis</name>
    <name type="common">Castor bean</name>
    <dbReference type="NCBI Taxonomy" id="3988"/>
    <lineage>
        <taxon>Eukaryota</taxon>
        <taxon>Viridiplantae</taxon>
        <taxon>Streptophyta</taxon>
        <taxon>Embryophyta</taxon>
        <taxon>Tracheophyta</taxon>
        <taxon>Spermatophyta</taxon>
        <taxon>Magnoliopsida</taxon>
        <taxon>eudicotyledons</taxon>
        <taxon>Gunneridae</taxon>
        <taxon>Pentapetalae</taxon>
        <taxon>rosids</taxon>
        <taxon>fabids</taxon>
        <taxon>Malpighiales</taxon>
        <taxon>Euphorbiaceae</taxon>
        <taxon>Acalyphoideae</taxon>
        <taxon>Acalypheae</taxon>
        <taxon>Ricinus</taxon>
    </lineage>
</organism>
<dbReference type="InParanoid" id="B9TBT7"/>